<dbReference type="Gene3D" id="2.60.120.620">
    <property type="entry name" value="q2cbj1_9rhob like domain"/>
    <property type="match status" value="1"/>
</dbReference>
<protein>
    <recommendedName>
        <fullName evidence="3">Fe2OG dioxygenase domain-containing protein</fullName>
    </recommendedName>
</protein>
<evidence type="ECO:0000313" key="1">
    <source>
        <dbReference type="EMBL" id="RQM11173.1"/>
    </source>
</evidence>
<evidence type="ECO:0000313" key="2">
    <source>
        <dbReference type="Proteomes" id="UP000286097"/>
    </source>
</evidence>
<reference evidence="1 2" key="1">
    <citation type="submission" date="2018-06" db="EMBL/GenBank/DDBJ databases">
        <title>Comparative genomics of downy mildews reveals potential adaptations to biotrophy.</title>
        <authorList>
            <person name="Fletcher K."/>
            <person name="Klosterman S.J."/>
            <person name="Derevnina L."/>
            <person name="Martin F."/>
            <person name="Koike S."/>
            <person name="Reyes Chin-Wo S."/>
            <person name="Mou B."/>
            <person name="Michelmore R."/>
        </authorList>
    </citation>
    <scope>NUCLEOTIDE SEQUENCE [LARGE SCALE GENOMIC DNA]</scope>
    <source>
        <strain evidence="1 2">R13</strain>
    </source>
</reference>
<dbReference type="EMBL" id="QKXF01000464">
    <property type="protein sequence ID" value="RQM11173.1"/>
    <property type="molecule type" value="Genomic_DNA"/>
</dbReference>
<evidence type="ECO:0008006" key="3">
    <source>
        <dbReference type="Google" id="ProtNLM"/>
    </source>
</evidence>
<dbReference type="PANTHER" id="PTHR33099">
    <property type="entry name" value="FE2OG DIOXYGENASE DOMAIN-CONTAINING PROTEIN"/>
    <property type="match status" value="1"/>
</dbReference>
<dbReference type="VEuPathDB" id="FungiDB:DD237_007896"/>
<proteinExistence type="predicted"/>
<accession>A0A425C286</accession>
<dbReference type="PANTHER" id="PTHR33099:SF7">
    <property type="entry name" value="MYND-TYPE DOMAIN-CONTAINING PROTEIN"/>
    <property type="match status" value="1"/>
</dbReference>
<dbReference type="Proteomes" id="UP000286097">
    <property type="component" value="Unassembled WGS sequence"/>
</dbReference>
<organism evidence="1 2">
    <name type="scientific">Peronospora effusa</name>
    <dbReference type="NCBI Taxonomy" id="542832"/>
    <lineage>
        <taxon>Eukaryota</taxon>
        <taxon>Sar</taxon>
        <taxon>Stramenopiles</taxon>
        <taxon>Oomycota</taxon>
        <taxon>Peronosporomycetes</taxon>
        <taxon>Peronosporales</taxon>
        <taxon>Peronosporaceae</taxon>
        <taxon>Peronospora</taxon>
    </lineage>
</organism>
<sequence length="773" mass="87294">MTFPDLRIRKWLFGVTGLADENAGEYSFGGQADTLPVDPGLFVDSLRTISLPLVEKQVKKLIAKCEKSPYGHNMEIKIDESVRKSWQLQPDQVEIKNPSWEKGLDKLTEIIANRLGYKGIPLQCKLYKVLVYEEGGHFCIHRDTEKEDGMIATLVVQPPSTLEGGDLVVYHYKEEHRHDFGKADGTAAYLPHFAVHYADAEHYLKKVTKGFRLAMVYSICLPAAMHHLRKDPTWTVPDALTVAISQMENKSFALFLSHHYTKKSIGDFGCAALKGVDRARFQALEVANSRVSDDKKLRFFILIYVHMASHARAEKQALYWYTASGEDLGRWKDEEGGKMLKFNFLNPGGETFFELWNSYITRWETVYTGNEGPIDSTKYSRFAVFAWPTVRHGENMLNFTSAELAVKDLASRKPVSAAELRTFLDAASSRYDWGVEDWWRRSLKVSIRFCRSFLNLLVDVGDPELTKLFLSKYCPRLGKQNENASLIPAFIKIASAFSWDDVGEALLDILGTQSPYWGYGEKSGDSVVELLLRVAAGLNDGVPRQALLTKALEKIEKEKTVLHSSTAAEVLWKHAICLGNSQSFDMVISKLEKMEPNELGPFGNVLVQHGSDFDPTSEQLTLLSKIAGKRVEWLEGEIHKLDKLSKTFSWEMPYAVYSGCNEIAEFLHGPQQSMTLRGETSSEKSDKFRKAKKFAAAVNLYRYSDSSYVAKAIEGDGALVSITKTRQWYEDSQVNLARYTEEMANLSTVYRSVEMISTNRPRLELETRIGGLA</sequence>
<comment type="caution">
    <text evidence="1">The sequence shown here is derived from an EMBL/GenBank/DDBJ whole genome shotgun (WGS) entry which is preliminary data.</text>
</comment>
<dbReference type="AlphaFoldDB" id="A0A425C286"/>
<gene>
    <name evidence="1" type="ORF">DD237_007896</name>
</gene>
<name>A0A425C286_9STRA</name>